<keyword evidence="4 6" id="KW-1133">Transmembrane helix</keyword>
<dbReference type="Pfam" id="PF02653">
    <property type="entry name" value="BPD_transp_2"/>
    <property type="match status" value="1"/>
</dbReference>
<keyword evidence="8" id="KW-1185">Reference proteome</keyword>
<evidence type="ECO:0000256" key="5">
    <source>
        <dbReference type="ARBA" id="ARBA00023136"/>
    </source>
</evidence>
<keyword evidence="3 6" id="KW-0812">Transmembrane</keyword>
<feature type="transmembrane region" description="Helical" evidence="6">
    <location>
        <begin position="81"/>
        <end position="99"/>
    </location>
</feature>
<feature type="transmembrane region" description="Helical" evidence="6">
    <location>
        <begin position="105"/>
        <end position="128"/>
    </location>
</feature>
<accession>A0ABT8FWD6</accession>
<evidence type="ECO:0000313" key="8">
    <source>
        <dbReference type="Proteomes" id="UP001172731"/>
    </source>
</evidence>
<dbReference type="PANTHER" id="PTHR32196:SF72">
    <property type="entry name" value="RIBOSE IMPORT PERMEASE PROTEIN RBSC"/>
    <property type="match status" value="1"/>
</dbReference>
<proteinExistence type="predicted"/>
<gene>
    <name evidence="7" type="ORF">KZC48_14670</name>
</gene>
<reference evidence="7" key="1">
    <citation type="submission" date="2021-06" db="EMBL/GenBank/DDBJ databases">
        <title>Genome-based taxonomic framework of Microbacterium strains isolated from marine environment, the description of four new species and reclassification of four preexisting species.</title>
        <authorList>
            <person name="Lee S.D."/>
            <person name="Kim S.-M."/>
            <person name="Byeon Y.-S."/>
            <person name="Yang H.L."/>
            <person name="Kim I.S."/>
        </authorList>
    </citation>
    <scope>NUCLEOTIDE SEQUENCE</scope>
    <source>
        <strain evidence="7">KACC 20510</strain>
    </source>
</reference>
<evidence type="ECO:0000256" key="3">
    <source>
        <dbReference type="ARBA" id="ARBA00022692"/>
    </source>
</evidence>
<sequence>MTTSTVTVPTTPTLGARLRRMFGQQELGLLLLIIVLALLVNAANDRFLSPTNIANLLQTVTVVGIIAVGMTFVLIAKEIDLSVGSVLALSAVSAGYLYSLGLNPWLAMIAGIITGGLCGLVVGTIVVFGKVSSFIVTLGMLSVARGLTQLITGGLPQQMPAELKFIGQGRVFEIVPVSVIIFIALVVIGQFVLTRTVFGLRTTAIGDNDTAARLGGIPVSGTRIAVFVLIGLLAGVAGIVYSTQVGVAEAQAAQGYELDVIAAAVIGGASLAGGRGSIIGAFLGACLLGLLRNAFILLSLSSFLQQVSIGAVIILAALFDQARQGNLGSFRSMGASLRRRFISRR</sequence>
<organism evidence="7 8">
    <name type="scientific">Microbacterium aurantiacum</name>
    <dbReference type="NCBI Taxonomy" id="162393"/>
    <lineage>
        <taxon>Bacteria</taxon>
        <taxon>Bacillati</taxon>
        <taxon>Actinomycetota</taxon>
        <taxon>Actinomycetes</taxon>
        <taxon>Micrococcales</taxon>
        <taxon>Microbacteriaceae</taxon>
        <taxon>Microbacterium</taxon>
    </lineage>
</organism>
<dbReference type="InterPro" id="IPR001851">
    <property type="entry name" value="ABC_transp_permease"/>
</dbReference>
<dbReference type="RefSeq" id="WP_301135659.1">
    <property type="nucleotide sequence ID" value="NZ_BAAAUQ010000024.1"/>
</dbReference>
<feature type="transmembrane region" description="Helical" evidence="6">
    <location>
        <begin position="261"/>
        <end position="288"/>
    </location>
</feature>
<feature type="transmembrane region" description="Helical" evidence="6">
    <location>
        <begin position="224"/>
        <end position="241"/>
    </location>
</feature>
<comment type="subcellular location">
    <subcellularLocation>
        <location evidence="1">Cell membrane</location>
        <topology evidence="1">Multi-pass membrane protein</topology>
    </subcellularLocation>
</comment>
<protein>
    <submittedName>
        <fullName evidence="7">ABC transporter permease</fullName>
    </submittedName>
</protein>
<keyword evidence="2" id="KW-1003">Cell membrane</keyword>
<comment type="caution">
    <text evidence="7">The sequence shown here is derived from an EMBL/GenBank/DDBJ whole genome shotgun (WGS) entry which is preliminary data.</text>
</comment>
<evidence type="ECO:0000256" key="1">
    <source>
        <dbReference type="ARBA" id="ARBA00004651"/>
    </source>
</evidence>
<evidence type="ECO:0000256" key="6">
    <source>
        <dbReference type="SAM" id="Phobius"/>
    </source>
</evidence>
<evidence type="ECO:0000256" key="4">
    <source>
        <dbReference type="ARBA" id="ARBA00022989"/>
    </source>
</evidence>
<dbReference type="CDD" id="cd06579">
    <property type="entry name" value="TM_PBP1_transp_AraH_like"/>
    <property type="match status" value="1"/>
</dbReference>
<dbReference type="EMBL" id="JAHWXI010000026">
    <property type="protein sequence ID" value="MDN4465628.1"/>
    <property type="molecule type" value="Genomic_DNA"/>
</dbReference>
<dbReference type="Proteomes" id="UP001172731">
    <property type="component" value="Unassembled WGS sequence"/>
</dbReference>
<evidence type="ECO:0000313" key="7">
    <source>
        <dbReference type="EMBL" id="MDN4465628.1"/>
    </source>
</evidence>
<evidence type="ECO:0000256" key="2">
    <source>
        <dbReference type="ARBA" id="ARBA00022475"/>
    </source>
</evidence>
<name>A0ABT8FWD6_9MICO</name>
<feature type="transmembrane region" description="Helical" evidence="6">
    <location>
        <begin position="56"/>
        <end position="74"/>
    </location>
</feature>
<feature type="transmembrane region" description="Helical" evidence="6">
    <location>
        <begin position="295"/>
        <end position="319"/>
    </location>
</feature>
<dbReference type="PANTHER" id="PTHR32196">
    <property type="entry name" value="ABC TRANSPORTER PERMEASE PROTEIN YPHD-RELATED-RELATED"/>
    <property type="match status" value="1"/>
</dbReference>
<feature type="transmembrane region" description="Helical" evidence="6">
    <location>
        <begin position="135"/>
        <end position="154"/>
    </location>
</feature>
<keyword evidence="5 6" id="KW-0472">Membrane</keyword>
<feature type="transmembrane region" description="Helical" evidence="6">
    <location>
        <begin position="174"/>
        <end position="193"/>
    </location>
</feature>
<feature type="transmembrane region" description="Helical" evidence="6">
    <location>
        <begin position="27"/>
        <end position="44"/>
    </location>
</feature>